<sequence>MCAQRSEAVELTADADGVRAFYHAEVAKHGYTHRGLGFNNRESQLHRFDVLRSVGDLHRARVLDVGAGLGDFVRYLWARGVVPDYTGLELCEHLVAEARRRHQGPGPARFLAGDILTADLSGPYDYVIASGIFGLETPSAAGRIIPTLTRLYELCRRAVAVNFLSARASRKAPQRLYVEPLEALARALTLTPTVTLRHDYLPNDFTLFLYREPRWTELDSEHQGGQ</sequence>
<name>A0A4P2Q3Y5_SORCE</name>
<dbReference type="InterPro" id="IPR029063">
    <property type="entry name" value="SAM-dependent_MTases_sf"/>
</dbReference>
<dbReference type="Gene3D" id="3.40.50.150">
    <property type="entry name" value="Vaccinia Virus protein VP39"/>
    <property type="match status" value="1"/>
</dbReference>
<evidence type="ECO:0000313" key="2">
    <source>
        <dbReference type="EMBL" id="AUX23708.1"/>
    </source>
</evidence>
<dbReference type="CDD" id="cd02440">
    <property type="entry name" value="AdoMet_MTases"/>
    <property type="match status" value="1"/>
</dbReference>
<dbReference type="Proteomes" id="UP000295781">
    <property type="component" value="Chromosome"/>
</dbReference>
<reference evidence="2 3" key="1">
    <citation type="submission" date="2015-09" db="EMBL/GenBank/DDBJ databases">
        <title>Sorangium comparison.</title>
        <authorList>
            <person name="Zaburannyi N."/>
            <person name="Bunk B."/>
            <person name="Overmann J."/>
            <person name="Mueller R."/>
        </authorList>
    </citation>
    <scope>NUCLEOTIDE SEQUENCE [LARGE SCALE GENOMIC DNA]</scope>
    <source>
        <strain evidence="2 3">So ceGT47</strain>
    </source>
</reference>
<dbReference type="SUPFAM" id="SSF53335">
    <property type="entry name" value="S-adenosyl-L-methionine-dependent methyltransferases"/>
    <property type="match status" value="1"/>
</dbReference>
<dbReference type="EMBL" id="CP012670">
    <property type="protein sequence ID" value="AUX23708.1"/>
    <property type="molecule type" value="Genomic_DNA"/>
</dbReference>
<evidence type="ECO:0000259" key="1">
    <source>
        <dbReference type="Pfam" id="PF13649"/>
    </source>
</evidence>
<proteinExistence type="predicted"/>
<protein>
    <recommendedName>
        <fullName evidence="1">Methyltransferase domain-containing protein</fullName>
    </recommendedName>
</protein>
<feature type="domain" description="Methyltransferase" evidence="1">
    <location>
        <begin position="62"/>
        <end position="140"/>
    </location>
</feature>
<dbReference type="Pfam" id="PF13649">
    <property type="entry name" value="Methyltransf_25"/>
    <property type="match status" value="1"/>
</dbReference>
<gene>
    <name evidence="2" type="ORF">SOCEGT47_042380</name>
</gene>
<dbReference type="InterPro" id="IPR041698">
    <property type="entry name" value="Methyltransf_25"/>
</dbReference>
<organism evidence="2 3">
    <name type="scientific">Sorangium cellulosum</name>
    <name type="common">Polyangium cellulosum</name>
    <dbReference type="NCBI Taxonomy" id="56"/>
    <lineage>
        <taxon>Bacteria</taxon>
        <taxon>Pseudomonadati</taxon>
        <taxon>Myxococcota</taxon>
        <taxon>Polyangia</taxon>
        <taxon>Polyangiales</taxon>
        <taxon>Polyangiaceae</taxon>
        <taxon>Sorangium</taxon>
    </lineage>
</organism>
<accession>A0A4P2Q3Y5</accession>
<dbReference type="AlphaFoldDB" id="A0A4P2Q3Y5"/>
<evidence type="ECO:0000313" key="3">
    <source>
        <dbReference type="Proteomes" id="UP000295781"/>
    </source>
</evidence>